<protein>
    <submittedName>
        <fullName evidence="1">Uncharacterized protein</fullName>
    </submittedName>
</protein>
<evidence type="ECO:0000313" key="2">
    <source>
        <dbReference type="Proteomes" id="UP000295705"/>
    </source>
</evidence>
<dbReference type="EMBL" id="SNYO01000010">
    <property type="protein sequence ID" value="TDQ50106.1"/>
    <property type="molecule type" value="Genomic_DNA"/>
</dbReference>
<sequence length="157" mass="16225">MMLRRAFWIGLFSGLMMALSVGSGVALPNPPGGQTSTFIDAAAGEVCTFPVLVETTAAQNVRATLPNGLLVITGPATATATNKATGESRSYNISGPGKFDPATNRLTLAGQSLIVQPSSVGSPFLITTSGRVGFVLNQPIDQPLRGHISHDICAELS</sequence>
<reference evidence="1 2" key="1">
    <citation type="submission" date="2019-03" db="EMBL/GenBank/DDBJ databases">
        <title>Genomic Encyclopedia of Type Strains, Phase IV (KMG-IV): sequencing the most valuable type-strain genomes for metagenomic binning, comparative biology and taxonomic classification.</title>
        <authorList>
            <person name="Goeker M."/>
        </authorList>
    </citation>
    <scope>NUCLEOTIDE SEQUENCE [LARGE SCALE GENOMIC DNA]</scope>
    <source>
        <strain evidence="1 2">DSM 45775</strain>
    </source>
</reference>
<organism evidence="1 2">
    <name type="scientific">Actinomycetospora succinea</name>
    <dbReference type="NCBI Taxonomy" id="663603"/>
    <lineage>
        <taxon>Bacteria</taxon>
        <taxon>Bacillati</taxon>
        <taxon>Actinomycetota</taxon>
        <taxon>Actinomycetes</taxon>
        <taxon>Pseudonocardiales</taxon>
        <taxon>Pseudonocardiaceae</taxon>
        <taxon>Actinomycetospora</taxon>
    </lineage>
</organism>
<keyword evidence="2" id="KW-1185">Reference proteome</keyword>
<accession>A0A4R6UV20</accession>
<proteinExistence type="predicted"/>
<comment type="caution">
    <text evidence="1">The sequence shown here is derived from an EMBL/GenBank/DDBJ whole genome shotgun (WGS) entry which is preliminary data.</text>
</comment>
<name>A0A4R6UV20_9PSEU</name>
<evidence type="ECO:0000313" key="1">
    <source>
        <dbReference type="EMBL" id="TDQ50106.1"/>
    </source>
</evidence>
<gene>
    <name evidence="1" type="ORF">EV188_110102</name>
</gene>
<dbReference type="Proteomes" id="UP000295705">
    <property type="component" value="Unassembled WGS sequence"/>
</dbReference>
<dbReference type="AlphaFoldDB" id="A0A4R6UV20"/>